<protein>
    <submittedName>
        <fullName evidence="2">Uncharacterized protein</fullName>
    </submittedName>
</protein>
<feature type="transmembrane region" description="Helical" evidence="1">
    <location>
        <begin position="200"/>
        <end position="221"/>
    </location>
</feature>
<evidence type="ECO:0000313" key="2">
    <source>
        <dbReference type="EMBL" id="MFI2319317.1"/>
    </source>
</evidence>
<reference evidence="2 3" key="1">
    <citation type="submission" date="2024-10" db="EMBL/GenBank/DDBJ databases">
        <title>The Natural Products Discovery Center: Release of the First 8490 Sequenced Strains for Exploring Actinobacteria Biosynthetic Diversity.</title>
        <authorList>
            <person name="Kalkreuter E."/>
            <person name="Kautsar S.A."/>
            <person name="Yang D."/>
            <person name="Bader C.D."/>
            <person name="Teijaro C.N."/>
            <person name="Fluegel L."/>
            <person name="Davis C.M."/>
            <person name="Simpson J.R."/>
            <person name="Lauterbach L."/>
            <person name="Steele A.D."/>
            <person name="Gui C."/>
            <person name="Meng S."/>
            <person name="Li G."/>
            <person name="Viehrig K."/>
            <person name="Ye F."/>
            <person name="Su P."/>
            <person name="Kiefer A.F."/>
            <person name="Nichols A."/>
            <person name="Cepeda A.J."/>
            <person name="Yan W."/>
            <person name="Fan B."/>
            <person name="Jiang Y."/>
            <person name="Adhikari A."/>
            <person name="Zheng C.-J."/>
            <person name="Schuster L."/>
            <person name="Cowan T.M."/>
            <person name="Smanski M.J."/>
            <person name="Chevrette M.G."/>
            <person name="De Carvalho L.P.S."/>
            <person name="Shen B."/>
        </authorList>
    </citation>
    <scope>NUCLEOTIDE SEQUENCE [LARGE SCALE GENOMIC DNA]</scope>
    <source>
        <strain evidence="2 3">NPDC019626</strain>
    </source>
</reference>
<accession>A0ABW7W9C5</accession>
<evidence type="ECO:0000313" key="3">
    <source>
        <dbReference type="Proteomes" id="UP001611450"/>
    </source>
</evidence>
<feature type="transmembrane region" description="Helical" evidence="1">
    <location>
        <begin position="129"/>
        <end position="148"/>
    </location>
</feature>
<keyword evidence="1" id="KW-1133">Transmembrane helix</keyword>
<dbReference type="EMBL" id="JBIRXV010000001">
    <property type="protein sequence ID" value="MFI2319317.1"/>
    <property type="molecule type" value="Genomic_DNA"/>
</dbReference>
<keyword evidence="1" id="KW-0472">Membrane</keyword>
<feature type="transmembrane region" description="Helical" evidence="1">
    <location>
        <begin position="96"/>
        <end position="117"/>
    </location>
</feature>
<dbReference type="RefSeq" id="WP_396945872.1">
    <property type="nucleotide sequence ID" value="NZ_JBIRXV010000001.1"/>
</dbReference>
<dbReference type="Proteomes" id="UP001611450">
    <property type="component" value="Unassembled WGS sequence"/>
</dbReference>
<gene>
    <name evidence="2" type="ORF">ACH47G_02405</name>
</gene>
<comment type="caution">
    <text evidence="2">The sequence shown here is derived from an EMBL/GenBank/DDBJ whole genome shotgun (WGS) entry which is preliminary data.</text>
</comment>
<evidence type="ECO:0000256" key="1">
    <source>
        <dbReference type="SAM" id="Phobius"/>
    </source>
</evidence>
<organism evidence="2 3">
    <name type="scientific">Nocardia beijingensis</name>
    <dbReference type="NCBI Taxonomy" id="95162"/>
    <lineage>
        <taxon>Bacteria</taxon>
        <taxon>Bacillati</taxon>
        <taxon>Actinomycetota</taxon>
        <taxon>Actinomycetes</taxon>
        <taxon>Mycobacteriales</taxon>
        <taxon>Nocardiaceae</taxon>
        <taxon>Nocardia</taxon>
    </lineage>
</organism>
<keyword evidence="3" id="KW-1185">Reference proteome</keyword>
<feature type="transmembrane region" description="Helical" evidence="1">
    <location>
        <begin position="38"/>
        <end position="59"/>
    </location>
</feature>
<proteinExistence type="predicted"/>
<sequence>MQPTPWSAKVSRLERVPDPTLGRLGRSRAFRSALKGQWGYLGAVAGGIVTLILLFQPWLRAAGADGKASADAFGRITATTSYLNVWSATQPPTARISGALALLSAGAIVMTVCLVAVHLRLRTEILARAATACAVTTAALVLLTVLYVNSKAPELRGMLARSTDFGGQVGMVTSWAFGNGSLIAPGVRQVSYNTAGLTHWALLAGVTSLGSAVIAVAQWAYNRPRTSLRLPRRLAGARSSEPAGRVE</sequence>
<name>A0ABW7W9C5_9NOCA</name>
<keyword evidence="1" id="KW-0812">Transmembrane</keyword>